<proteinExistence type="predicted"/>
<dbReference type="GO" id="GO:0005886">
    <property type="term" value="C:plasma membrane"/>
    <property type="evidence" value="ECO:0007669"/>
    <property type="project" value="InterPro"/>
</dbReference>
<dbReference type="PANTHER" id="PTHR15028">
    <property type="entry name" value="CD72-RELATED"/>
    <property type="match status" value="1"/>
</dbReference>
<dbReference type="EMBL" id="HAED01017663">
    <property type="protein sequence ID" value="SBR04108.1"/>
    <property type="molecule type" value="Transcribed_RNA"/>
</dbReference>
<dbReference type="InterPro" id="IPR016186">
    <property type="entry name" value="C-type_lectin-like/link_sf"/>
</dbReference>
<dbReference type="AlphaFoldDB" id="A0A1A8J5Y6"/>
<gene>
    <name evidence="1" type="primary">Nfu_g_1_007109</name>
</gene>
<dbReference type="SUPFAM" id="SSF56436">
    <property type="entry name" value="C-type lectin-like"/>
    <property type="match status" value="1"/>
</dbReference>
<dbReference type="GO" id="GO:0004888">
    <property type="term" value="F:transmembrane signaling receptor activity"/>
    <property type="evidence" value="ECO:0007669"/>
    <property type="project" value="InterPro"/>
</dbReference>
<sequence length="136" mass="15919">KTLEKTNRQHVEVIKKVEEDRKRLMSMLNEMNGCVPSQRCPLGWTEINSRCYFLSTEEKKWEESRQQCQSKGADLVVINDEKEQVIFFLKAYLHLGELSLGRVGTVLARTHYWFYFAWTGLGVFSLDNRMSFESSS</sequence>
<evidence type="ECO:0000313" key="1">
    <source>
        <dbReference type="EMBL" id="SBR04108.1"/>
    </source>
</evidence>
<feature type="non-terminal residue" evidence="1">
    <location>
        <position position="1"/>
    </location>
</feature>
<evidence type="ECO:0008006" key="2">
    <source>
        <dbReference type="Google" id="ProtNLM"/>
    </source>
</evidence>
<dbReference type="Gene3D" id="3.10.100.10">
    <property type="entry name" value="Mannose-Binding Protein A, subunit A"/>
    <property type="match status" value="1"/>
</dbReference>
<reference evidence="1" key="2">
    <citation type="submission" date="2016-06" db="EMBL/GenBank/DDBJ databases">
        <title>The genome of a short-lived fish provides insights into sex chromosome evolution and the genetic control of aging.</title>
        <authorList>
            <person name="Reichwald K."/>
            <person name="Felder M."/>
            <person name="Petzold A."/>
            <person name="Koch P."/>
            <person name="Groth M."/>
            <person name="Platzer M."/>
        </authorList>
    </citation>
    <scope>NUCLEOTIDE SEQUENCE</scope>
    <source>
        <tissue evidence="1">Brain</tissue>
    </source>
</reference>
<organism evidence="1">
    <name type="scientific">Nothobranchius kuhntae</name>
    <name type="common">Beira killifish</name>
    <dbReference type="NCBI Taxonomy" id="321403"/>
    <lineage>
        <taxon>Eukaryota</taxon>
        <taxon>Metazoa</taxon>
        <taxon>Chordata</taxon>
        <taxon>Craniata</taxon>
        <taxon>Vertebrata</taxon>
        <taxon>Euteleostomi</taxon>
        <taxon>Actinopterygii</taxon>
        <taxon>Neopterygii</taxon>
        <taxon>Teleostei</taxon>
        <taxon>Neoteleostei</taxon>
        <taxon>Acanthomorphata</taxon>
        <taxon>Ovalentaria</taxon>
        <taxon>Atherinomorphae</taxon>
        <taxon>Cyprinodontiformes</taxon>
        <taxon>Nothobranchiidae</taxon>
        <taxon>Nothobranchius</taxon>
    </lineage>
</organism>
<name>A0A1A8J5Y6_NOTKU</name>
<dbReference type="PANTHER" id="PTHR15028:SF6">
    <property type="entry name" value="B-CELL DIFFERENTIATION ANTIGEN CD72"/>
    <property type="match status" value="1"/>
</dbReference>
<reference evidence="1" key="1">
    <citation type="submission" date="2016-05" db="EMBL/GenBank/DDBJ databases">
        <authorList>
            <person name="Lavstsen T."/>
            <person name="Jespersen J.S."/>
        </authorList>
    </citation>
    <scope>NUCLEOTIDE SEQUENCE</scope>
    <source>
        <tissue evidence="1">Brain</tissue>
    </source>
</reference>
<protein>
    <recommendedName>
        <fullName evidence="2">C-type lectin domain-containing protein</fullName>
    </recommendedName>
</protein>
<dbReference type="InterPro" id="IPR016187">
    <property type="entry name" value="CTDL_fold"/>
</dbReference>
<dbReference type="InterPro" id="IPR039689">
    <property type="entry name" value="CD72"/>
</dbReference>
<accession>A0A1A8J5Y6</accession>